<feature type="transmembrane region" description="Helical" evidence="1">
    <location>
        <begin position="22"/>
        <end position="46"/>
    </location>
</feature>
<dbReference type="AlphaFoldDB" id="A0A1F8DHE4"/>
<name>A0A1F8DHE4_9BACT</name>
<keyword evidence="1" id="KW-1133">Transmembrane helix</keyword>
<evidence type="ECO:0000313" key="3">
    <source>
        <dbReference type="Proteomes" id="UP000177596"/>
    </source>
</evidence>
<keyword evidence="1" id="KW-0472">Membrane</keyword>
<organism evidence="2 3">
    <name type="scientific">Candidatus Woesebacteria bacterium RIFOXYD1_FULL_43_18</name>
    <dbReference type="NCBI Taxonomy" id="1802551"/>
    <lineage>
        <taxon>Bacteria</taxon>
        <taxon>Candidatus Woeseibacteriota</taxon>
    </lineage>
</organism>
<evidence type="ECO:0000256" key="1">
    <source>
        <dbReference type="SAM" id="Phobius"/>
    </source>
</evidence>
<evidence type="ECO:0000313" key="2">
    <source>
        <dbReference type="EMBL" id="OGM88027.1"/>
    </source>
</evidence>
<protein>
    <submittedName>
        <fullName evidence="2">Uncharacterized protein</fullName>
    </submittedName>
</protein>
<reference evidence="2 3" key="1">
    <citation type="journal article" date="2016" name="Nat. Commun.">
        <title>Thousands of microbial genomes shed light on interconnected biogeochemical processes in an aquifer system.</title>
        <authorList>
            <person name="Anantharaman K."/>
            <person name="Brown C.T."/>
            <person name="Hug L.A."/>
            <person name="Sharon I."/>
            <person name="Castelle C.J."/>
            <person name="Probst A.J."/>
            <person name="Thomas B.C."/>
            <person name="Singh A."/>
            <person name="Wilkins M.J."/>
            <person name="Karaoz U."/>
            <person name="Brodie E.L."/>
            <person name="Williams K.H."/>
            <person name="Hubbard S.S."/>
            <person name="Banfield J.F."/>
        </authorList>
    </citation>
    <scope>NUCLEOTIDE SEQUENCE [LARGE SCALE GENOMIC DNA]</scope>
</reference>
<accession>A0A1F8DHE4</accession>
<proteinExistence type="predicted"/>
<sequence length="73" mass="7720">MVTVVNNPPSQGNEEAGSGNGMWGFLGVLLVILTVIALLIFGLPVLRNLLRNSGTPQVNIPSEIDVNVNQPNP</sequence>
<gene>
    <name evidence="2" type="ORF">A2573_00780</name>
</gene>
<dbReference type="EMBL" id="MGIL01000017">
    <property type="protein sequence ID" value="OGM88027.1"/>
    <property type="molecule type" value="Genomic_DNA"/>
</dbReference>
<comment type="caution">
    <text evidence="2">The sequence shown here is derived from an EMBL/GenBank/DDBJ whole genome shotgun (WGS) entry which is preliminary data.</text>
</comment>
<keyword evidence="1" id="KW-0812">Transmembrane</keyword>
<dbReference type="Proteomes" id="UP000177596">
    <property type="component" value="Unassembled WGS sequence"/>
</dbReference>